<keyword evidence="1" id="KW-0812">Transmembrane</keyword>
<dbReference type="AlphaFoldDB" id="A0A1V2UIG9"/>
<evidence type="ECO:0000313" key="2">
    <source>
        <dbReference type="EMBL" id="ONN43076.1"/>
    </source>
</evidence>
<feature type="transmembrane region" description="Helical" evidence="1">
    <location>
        <begin position="60"/>
        <end position="77"/>
    </location>
</feature>
<keyword evidence="1" id="KW-0472">Membrane</keyword>
<comment type="caution">
    <text evidence="2">The sequence shown here is derived from an EMBL/GenBank/DDBJ whole genome shotgun (WGS) entry which is preliminary data.</text>
</comment>
<dbReference type="Proteomes" id="UP000189299">
    <property type="component" value="Unassembled WGS sequence"/>
</dbReference>
<organism evidence="2 3">
    <name type="scientific">Enterococcus mundtii</name>
    <dbReference type="NCBI Taxonomy" id="53346"/>
    <lineage>
        <taxon>Bacteria</taxon>
        <taxon>Bacillati</taxon>
        <taxon>Bacillota</taxon>
        <taxon>Bacilli</taxon>
        <taxon>Lactobacillales</taxon>
        <taxon>Enterococcaceae</taxon>
        <taxon>Enterococcus</taxon>
    </lineage>
</organism>
<keyword evidence="1" id="KW-1133">Transmembrane helix</keyword>
<proteinExistence type="predicted"/>
<name>A0A1V2UIG9_ENTMU</name>
<protein>
    <submittedName>
        <fullName evidence="2">Uncharacterized protein</fullName>
    </submittedName>
</protein>
<sequence>MDNFLVIVAYFFLSLLYIFLFSLAFFVLKMEKYRKQIFENKYLLPDIEYTKEYYLITKRSNLFVFTGLTSCIIAGIFLINNKYYLTLGGALFAVLCLHLSLDKWRYFKRTISQGYLVTYRKNYILSIFLQNQKSNKRFFLGKESCLYSHT</sequence>
<feature type="transmembrane region" description="Helical" evidence="1">
    <location>
        <begin position="6"/>
        <end position="28"/>
    </location>
</feature>
<evidence type="ECO:0000313" key="3">
    <source>
        <dbReference type="Proteomes" id="UP000189299"/>
    </source>
</evidence>
<evidence type="ECO:0000256" key="1">
    <source>
        <dbReference type="SAM" id="Phobius"/>
    </source>
</evidence>
<feature type="transmembrane region" description="Helical" evidence="1">
    <location>
        <begin position="83"/>
        <end position="101"/>
    </location>
</feature>
<dbReference type="EMBL" id="MSTR01000007">
    <property type="protein sequence ID" value="ONN43076.1"/>
    <property type="molecule type" value="Genomic_DNA"/>
</dbReference>
<gene>
    <name evidence="2" type="ORF">BTN92_08385</name>
</gene>
<accession>A0A1V2UIG9</accession>
<reference evidence="2 3" key="1">
    <citation type="submission" date="2016-12" db="EMBL/GenBank/DDBJ databases">
        <authorList>
            <person name="Song W.-J."/>
            <person name="Kurnit D.M."/>
        </authorList>
    </citation>
    <scope>NUCLEOTIDE SEQUENCE [LARGE SCALE GENOMIC DNA]</scope>
    <source>
        <strain evidence="2 3">CGB1038-1_S1</strain>
    </source>
</reference>